<dbReference type="EMBL" id="SJPM01000013">
    <property type="protein sequence ID" value="TWT91882.1"/>
    <property type="molecule type" value="Genomic_DNA"/>
</dbReference>
<accession>A0A5C5ZWA1</accession>
<comment type="caution">
    <text evidence="1">The sequence shown here is derived from an EMBL/GenBank/DDBJ whole genome shotgun (WGS) entry which is preliminary data.</text>
</comment>
<dbReference type="AlphaFoldDB" id="A0A5C5ZWA1"/>
<dbReference type="Gene3D" id="2.40.160.160">
    <property type="entry name" value="Inverse autotransporter, beta-domain"/>
    <property type="match status" value="1"/>
</dbReference>
<keyword evidence="2" id="KW-1185">Reference proteome</keyword>
<dbReference type="InterPro" id="IPR012334">
    <property type="entry name" value="Pectin_lyas_fold"/>
</dbReference>
<reference evidence="1 2" key="1">
    <citation type="submission" date="2019-02" db="EMBL/GenBank/DDBJ databases">
        <title>Deep-cultivation of Planctomycetes and their phenomic and genomic characterization uncovers novel biology.</title>
        <authorList>
            <person name="Wiegand S."/>
            <person name="Jogler M."/>
            <person name="Boedeker C."/>
            <person name="Pinto D."/>
            <person name="Vollmers J."/>
            <person name="Rivas-Marin E."/>
            <person name="Kohn T."/>
            <person name="Peeters S.H."/>
            <person name="Heuer A."/>
            <person name="Rast P."/>
            <person name="Oberbeckmann S."/>
            <person name="Bunk B."/>
            <person name="Jeske O."/>
            <person name="Meyerdierks A."/>
            <person name="Storesund J.E."/>
            <person name="Kallscheuer N."/>
            <person name="Luecker S."/>
            <person name="Lage O.M."/>
            <person name="Pohl T."/>
            <person name="Merkel B.J."/>
            <person name="Hornburger P."/>
            <person name="Mueller R.-W."/>
            <person name="Bruemmer F."/>
            <person name="Labrenz M."/>
            <person name="Spormann A.M."/>
            <person name="Op Den Camp H."/>
            <person name="Overmann J."/>
            <person name="Amann R."/>
            <person name="Jetten M.S.M."/>
            <person name="Mascher T."/>
            <person name="Medema M.H."/>
            <person name="Devos D.P."/>
            <person name="Kaster A.-K."/>
            <person name="Ovreas L."/>
            <person name="Rohde M."/>
            <person name="Galperin M.Y."/>
            <person name="Jogler C."/>
        </authorList>
    </citation>
    <scope>NUCLEOTIDE SEQUENCE [LARGE SCALE GENOMIC DNA]</scope>
    <source>
        <strain evidence="1 2">Pla100</strain>
    </source>
</reference>
<dbReference type="Gene3D" id="2.160.20.10">
    <property type="entry name" value="Single-stranded right-handed beta-helix, Pectin lyase-like"/>
    <property type="match status" value="2"/>
</dbReference>
<dbReference type="Proteomes" id="UP000316213">
    <property type="component" value="Unassembled WGS sequence"/>
</dbReference>
<name>A0A5C5ZWA1_9BACT</name>
<gene>
    <name evidence="1" type="ORF">Pla100_49200</name>
</gene>
<evidence type="ECO:0000313" key="2">
    <source>
        <dbReference type="Proteomes" id="UP000316213"/>
    </source>
</evidence>
<dbReference type="InterPro" id="IPR038177">
    <property type="entry name" value="IAT_beta_sf"/>
</dbReference>
<proteinExistence type="predicted"/>
<evidence type="ECO:0008006" key="3">
    <source>
        <dbReference type="Google" id="ProtNLM"/>
    </source>
</evidence>
<dbReference type="SMART" id="SM00710">
    <property type="entry name" value="PbH1"/>
    <property type="match status" value="7"/>
</dbReference>
<organism evidence="1 2">
    <name type="scientific">Neorhodopirellula pilleata</name>
    <dbReference type="NCBI Taxonomy" id="2714738"/>
    <lineage>
        <taxon>Bacteria</taxon>
        <taxon>Pseudomonadati</taxon>
        <taxon>Planctomycetota</taxon>
        <taxon>Planctomycetia</taxon>
        <taxon>Pirellulales</taxon>
        <taxon>Pirellulaceae</taxon>
        <taxon>Neorhodopirellula</taxon>
    </lineage>
</organism>
<dbReference type="InterPro" id="IPR006626">
    <property type="entry name" value="PbH1"/>
</dbReference>
<sequence>MFVQNWLFFLAVETVVLVCTVTNSSAQVPGTVLGRDGKLAYVANDPAYRAYASLTGRADDPNRVHTDLFAPLVSQHDDLLFADVRGQFLYGGGAEGNLGLAYRHMFDNSFIVGTYGFYDVKRSTNENTFHQAAFGIELLSDLFDARWNGYIPEGGSAHAAQATAVVSGGNLVVQNNTERAYYGTDAEVGMLLWRLPQWCDSEVRAFAGGYHFDTNSPTANSISGPRIRAELRSFDLPFLAIDSRMTVGFQYQYDSVRHSQTAATIGIRMPFGLDRHRRRKMTHLERRMTDVIVRDVDVVAAVTPTPNGQETAVHAIYEFEIGSVTVLDARTDDLPNAVATATTDSVIIDGGSGNLELDEPIEVQLGQQLLAGGLRVKGADTGIQAKFGTPIKITGTDDTKAVILTADHSIISGFDIYGGKHGISSDLPGGLDDLIGVLIFSNNVSDAADSGFRFGTLDPLSVIAHNRSTGNGNHGFDIELNEGEFYQNNSLGNVGNGFDLFDNDGEVTLNRSLRNEGFGFYAGDNSGKFNLNEAYENDASGFDFADNNGEINNNLSADNGLQGFTFAANNGTVKGNAAFDNGSLGFDFVDNNGTIQENLAFDNGSVGFDFADNYGDFLDNSSSGNGLVGYFFNNNYGNVLRNTANLNGDEGFFFTDNIFGGVFSGNTASVNGDVGFLFSNNDGDFVDNVADANGLTGFRFAENSGTGTFEGNSADFNGDLGYEGVNNGTASANTGTGNVSGGDSFP</sequence>
<protein>
    <recommendedName>
        <fullName evidence="3">Inverse autotransporter beta-domain domain-containing protein</fullName>
    </recommendedName>
</protein>
<evidence type="ECO:0000313" key="1">
    <source>
        <dbReference type="EMBL" id="TWT91882.1"/>
    </source>
</evidence>